<evidence type="ECO:0000256" key="1">
    <source>
        <dbReference type="ARBA" id="ARBA00022723"/>
    </source>
</evidence>
<dbReference type="SMART" id="SM00449">
    <property type="entry name" value="SPRY"/>
    <property type="match status" value="1"/>
</dbReference>
<dbReference type="InterPro" id="IPR000315">
    <property type="entry name" value="Znf_B-box"/>
</dbReference>
<dbReference type="Pfam" id="PF13445">
    <property type="entry name" value="zf-RING_UBOX"/>
    <property type="match status" value="1"/>
</dbReference>
<dbReference type="InterPro" id="IPR001870">
    <property type="entry name" value="B30.2/SPRY"/>
</dbReference>
<organism evidence="8 9">
    <name type="scientific">Clupea harengus</name>
    <name type="common">Atlantic herring</name>
    <dbReference type="NCBI Taxonomy" id="7950"/>
    <lineage>
        <taxon>Eukaryota</taxon>
        <taxon>Metazoa</taxon>
        <taxon>Chordata</taxon>
        <taxon>Craniata</taxon>
        <taxon>Vertebrata</taxon>
        <taxon>Euteleostomi</taxon>
        <taxon>Actinopterygii</taxon>
        <taxon>Neopterygii</taxon>
        <taxon>Teleostei</taxon>
        <taxon>Clupei</taxon>
        <taxon>Clupeiformes</taxon>
        <taxon>Clupeoidei</taxon>
        <taxon>Clupeidae</taxon>
        <taxon>Clupea</taxon>
    </lineage>
</organism>
<gene>
    <name evidence="9" type="primary">LOC122130297</name>
</gene>
<evidence type="ECO:0000313" key="8">
    <source>
        <dbReference type="Proteomes" id="UP000515152"/>
    </source>
</evidence>
<dbReference type="InterPro" id="IPR051051">
    <property type="entry name" value="E3_ubiq-ligase_TRIM/RNF"/>
</dbReference>
<dbReference type="InterPro" id="IPR003877">
    <property type="entry name" value="SPRY_dom"/>
</dbReference>
<dbReference type="KEGG" id="char:122130297"/>
<dbReference type="RefSeq" id="XP_042560921.1">
    <property type="nucleotide sequence ID" value="XM_042704987.1"/>
</dbReference>
<dbReference type="GO" id="GO:0008270">
    <property type="term" value="F:zinc ion binding"/>
    <property type="evidence" value="ECO:0007669"/>
    <property type="project" value="UniProtKB-KW"/>
</dbReference>
<evidence type="ECO:0000256" key="2">
    <source>
        <dbReference type="ARBA" id="ARBA00022771"/>
    </source>
</evidence>
<dbReference type="PROSITE" id="PS00518">
    <property type="entry name" value="ZF_RING_1"/>
    <property type="match status" value="1"/>
</dbReference>
<keyword evidence="8" id="KW-1185">Reference proteome</keyword>
<feature type="domain" description="B30.2/SPRY" evidence="7">
    <location>
        <begin position="337"/>
        <end position="528"/>
    </location>
</feature>
<keyword evidence="1" id="KW-0479">Metal-binding</keyword>
<feature type="domain" description="B box-type" evidence="6">
    <location>
        <begin position="142"/>
        <end position="186"/>
    </location>
</feature>
<dbReference type="Pfam" id="PF00622">
    <property type="entry name" value="SPRY"/>
    <property type="match status" value="1"/>
</dbReference>
<feature type="domain" description="RING-type" evidence="5">
    <location>
        <begin position="13"/>
        <end position="62"/>
    </location>
</feature>
<dbReference type="PROSITE" id="PS50188">
    <property type="entry name" value="B302_SPRY"/>
    <property type="match status" value="1"/>
</dbReference>
<proteinExistence type="predicted"/>
<dbReference type="PROSITE" id="PS50119">
    <property type="entry name" value="ZF_BBOX"/>
    <property type="match status" value="1"/>
</dbReference>
<dbReference type="SMART" id="SM00184">
    <property type="entry name" value="RING"/>
    <property type="match status" value="1"/>
</dbReference>
<dbReference type="PANTHER" id="PTHR25465:SF31">
    <property type="entry name" value="RING-TYPE DOMAIN-CONTAINING PROTEIN"/>
    <property type="match status" value="1"/>
</dbReference>
<keyword evidence="2 4" id="KW-0863">Zinc-finger</keyword>
<dbReference type="InterPro" id="IPR027370">
    <property type="entry name" value="Znf-RING_euk"/>
</dbReference>
<dbReference type="CDD" id="cd19769">
    <property type="entry name" value="Bbox2_TRIM16-like"/>
    <property type="match status" value="1"/>
</dbReference>
<protein>
    <submittedName>
        <fullName evidence="9">E3 ubiquitin-protein ligase TRIM41-like isoform X1</fullName>
    </submittedName>
</protein>
<dbReference type="InterPro" id="IPR017907">
    <property type="entry name" value="Znf_RING_CS"/>
</dbReference>
<name>A0A8M1KA43_CLUHA</name>
<dbReference type="Pfam" id="PF00643">
    <property type="entry name" value="zf-B_box"/>
    <property type="match status" value="1"/>
</dbReference>
<accession>A0A8M1KA43</accession>
<keyword evidence="3" id="KW-0862">Zinc</keyword>
<evidence type="ECO:0000259" key="7">
    <source>
        <dbReference type="PROSITE" id="PS50188"/>
    </source>
</evidence>
<dbReference type="SMART" id="SM00336">
    <property type="entry name" value="BBOX"/>
    <property type="match status" value="1"/>
</dbReference>
<dbReference type="GeneID" id="122130297"/>
<dbReference type="InterPro" id="IPR001841">
    <property type="entry name" value="Znf_RING"/>
</dbReference>
<evidence type="ECO:0000259" key="5">
    <source>
        <dbReference type="PROSITE" id="PS50089"/>
    </source>
</evidence>
<dbReference type="Proteomes" id="UP000515152">
    <property type="component" value="Unplaced"/>
</dbReference>
<dbReference type="OrthoDB" id="5330228at2759"/>
<dbReference type="PROSITE" id="PS50089">
    <property type="entry name" value="ZF_RING_2"/>
    <property type="match status" value="1"/>
</dbReference>
<reference evidence="9" key="1">
    <citation type="submission" date="2025-08" db="UniProtKB">
        <authorList>
            <consortium name="RefSeq"/>
        </authorList>
    </citation>
    <scope>IDENTIFICATION</scope>
</reference>
<sequence length="533" mass="59899">MADVLSLDEELICAVCRDIFVEPVTLPCGHNYCEECVNQLKRSLARAGGDETPSQHYTCPLCLAPCDVRIELKKNIVLHNILEKFHGNRSTGHDCSVCKGQQKLPAEKTCLNCEESYCTLHIMPHYENNTLKQHVLVNPISNTNRLCKSHGKELELYCQSDHTALCVYCMLPSEAKHTIGHSVIKLSEATANLKENCQAKLSDVRLNLSEIKHCMSDLENTAASSKNNLEGQQGDCTSFLRKLKMFLDFEEQAWQKRFSVDLVQESRNLKHRVERLMKLKGRLVEAQEGLQQALAIQDPLLLLQTSQNTDWGDLYESESCSRQIQEVREWSGPKPIASAKIMPLFHTLKGTFSGDDIKLNPQSAHPRLKLCLASGSLWLPKNTDHSDGPYCVFGCEAFRDGVHHWEVVVENIPGWTVGISYAPAQGKVSSVVLGSDESSWGLSYTHSRGQFCAEHGWFKFCFATPTPGFPSRIGVFLDVDSGILSFYDALRLKHLHTFYCSLHTPVYPAFSINVESDREGLTKMRVINPEKNQ</sequence>
<evidence type="ECO:0000256" key="3">
    <source>
        <dbReference type="ARBA" id="ARBA00022833"/>
    </source>
</evidence>
<evidence type="ECO:0000313" key="9">
    <source>
        <dbReference type="RefSeq" id="XP_042560921.1"/>
    </source>
</evidence>
<dbReference type="PANTHER" id="PTHR25465">
    <property type="entry name" value="B-BOX DOMAIN CONTAINING"/>
    <property type="match status" value="1"/>
</dbReference>
<evidence type="ECO:0000256" key="4">
    <source>
        <dbReference type="PROSITE-ProRule" id="PRU00024"/>
    </source>
</evidence>
<dbReference type="AlphaFoldDB" id="A0A8M1KA43"/>
<evidence type="ECO:0000259" key="6">
    <source>
        <dbReference type="PROSITE" id="PS50119"/>
    </source>
</evidence>